<dbReference type="GO" id="GO:0005524">
    <property type="term" value="F:ATP binding"/>
    <property type="evidence" value="ECO:0007669"/>
    <property type="project" value="UniProtKB-KW"/>
</dbReference>
<evidence type="ECO:0000256" key="4">
    <source>
        <dbReference type="ARBA" id="ARBA00022840"/>
    </source>
</evidence>
<dbReference type="PROSITE" id="PS00211">
    <property type="entry name" value="ABC_TRANSPORTER_1"/>
    <property type="match status" value="1"/>
</dbReference>
<feature type="domain" description="ABC transporter" evidence="5">
    <location>
        <begin position="5"/>
        <end position="234"/>
    </location>
</feature>
<dbReference type="Gene3D" id="3.40.50.300">
    <property type="entry name" value="P-loop containing nucleotide triphosphate hydrolases"/>
    <property type="match status" value="1"/>
</dbReference>
<organism evidence="6 7">
    <name type="scientific">Streptococcus sanguinis</name>
    <dbReference type="NCBI Taxonomy" id="1305"/>
    <lineage>
        <taxon>Bacteria</taxon>
        <taxon>Bacillati</taxon>
        <taxon>Bacillota</taxon>
        <taxon>Bacilli</taxon>
        <taxon>Lactobacillales</taxon>
        <taxon>Streptococcaceae</taxon>
        <taxon>Streptococcus</taxon>
    </lineage>
</organism>
<gene>
    <name evidence="6" type="ORF">FDP16_09660</name>
</gene>
<dbReference type="InterPro" id="IPR003439">
    <property type="entry name" value="ABC_transporter-like_ATP-bd"/>
</dbReference>
<keyword evidence="2" id="KW-0813">Transport</keyword>
<evidence type="ECO:0000256" key="1">
    <source>
        <dbReference type="ARBA" id="ARBA00005417"/>
    </source>
</evidence>
<dbReference type="GO" id="GO:0016887">
    <property type="term" value="F:ATP hydrolysis activity"/>
    <property type="evidence" value="ECO:0007669"/>
    <property type="project" value="InterPro"/>
</dbReference>
<evidence type="ECO:0000313" key="7">
    <source>
        <dbReference type="Proteomes" id="UP000509535"/>
    </source>
</evidence>
<dbReference type="AlphaFoldDB" id="A0A7H8V2L6"/>
<dbReference type="PANTHER" id="PTHR43335">
    <property type="entry name" value="ABC TRANSPORTER, ATP-BINDING PROTEIN"/>
    <property type="match status" value="1"/>
</dbReference>
<dbReference type="SUPFAM" id="SSF52540">
    <property type="entry name" value="P-loop containing nucleoside triphosphate hydrolases"/>
    <property type="match status" value="1"/>
</dbReference>
<dbReference type="Proteomes" id="UP000509535">
    <property type="component" value="Chromosome"/>
</dbReference>
<reference evidence="6 7" key="1">
    <citation type="submission" date="2019-06" db="EMBL/GenBank/DDBJ databases">
        <title>The organization of the Streptococcus sanguinis genomes.</title>
        <authorList>
            <person name="Wang H.Y."/>
            <person name="Chen Y.Y.M."/>
            <person name="Wu C.H."/>
        </authorList>
    </citation>
    <scope>NUCLEOTIDE SEQUENCE [LARGE SCALE GENOMIC DNA]</scope>
    <source>
        <strain evidence="6 7">CGMH058</strain>
    </source>
</reference>
<proteinExistence type="inferred from homology"/>
<evidence type="ECO:0000256" key="2">
    <source>
        <dbReference type="ARBA" id="ARBA00022448"/>
    </source>
</evidence>
<dbReference type="InterPro" id="IPR003593">
    <property type="entry name" value="AAA+_ATPase"/>
</dbReference>
<dbReference type="PROSITE" id="PS50893">
    <property type="entry name" value="ABC_TRANSPORTER_2"/>
    <property type="match status" value="1"/>
</dbReference>
<comment type="similarity">
    <text evidence="1">Belongs to the ABC transporter superfamily.</text>
</comment>
<sequence length="304" mass="34655">MENVLVLQQVSKKFGRQYALTDVSLTIKKGDIYGLIGKNGAGKTTLIKVITQLLEASNGNVSLFGSQNYQEWTQSLKRVGSVIETPVAHNHLTAYENLNYYCKLRHIPHADKVIRETLEYVDLTDTGKKKFRDFSLGMKQRLGLAIALLTRPDLMILDEPINGLDPVGIKEFRQLVQRLNEELGMTFIISSHILSELYLVGTQFGIIEEGRLIREISKAEFEEQSEDYIVLKTSQLEEASRLLQDQLGYCIKVVNAQNEIHVFTHSHNINHIVKELATADLVIQEIYYARQNLENFFTDLLDQN</sequence>
<dbReference type="InterPro" id="IPR027417">
    <property type="entry name" value="P-loop_NTPase"/>
</dbReference>
<dbReference type="RefSeq" id="WP_176799436.1">
    <property type="nucleotide sequence ID" value="NZ_CP040798.1"/>
</dbReference>
<evidence type="ECO:0000313" key="6">
    <source>
        <dbReference type="EMBL" id="QLB50723.1"/>
    </source>
</evidence>
<keyword evidence="4 6" id="KW-0067">ATP-binding</keyword>
<evidence type="ECO:0000256" key="3">
    <source>
        <dbReference type="ARBA" id="ARBA00022741"/>
    </source>
</evidence>
<dbReference type="InterPro" id="IPR017871">
    <property type="entry name" value="ABC_transporter-like_CS"/>
</dbReference>
<evidence type="ECO:0000259" key="5">
    <source>
        <dbReference type="PROSITE" id="PS50893"/>
    </source>
</evidence>
<protein>
    <submittedName>
        <fullName evidence="6">ATP-binding cassette domain-containing protein</fullName>
    </submittedName>
</protein>
<name>A0A7H8V2L6_STRSA</name>
<dbReference type="PANTHER" id="PTHR43335:SF8">
    <property type="entry name" value="ABC TRANSPORTER, ATP-BINDING PROTEIN"/>
    <property type="match status" value="1"/>
</dbReference>
<accession>A0A7H8V2L6</accession>
<dbReference type="Pfam" id="PF00005">
    <property type="entry name" value="ABC_tran"/>
    <property type="match status" value="1"/>
</dbReference>
<dbReference type="SMART" id="SM00382">
    <property type="entry name" value="AAA"/>
    <property type="match status" value="1"/>
</dbReference>
<keyword evidence="3" id="KW-0547">Nucleotide-binding</keyword>
<dbReference type="EMBL" id="CP040798">
    <property type="protein sequence ID" value="QLB50723.1"/>
    <property type="molecule type" value="Genomic_DNA"/>
</dbReference>